<dbReference type="Proteomes" id="UP000682733">
    <property type="component" value="Unassembled WGS sequence"/>
</dbReference>
<evidence type="ECO:0000313" key="2">
    <source>
        <dbReference type="EMBL" id="CAF3740137.1"/>
    </source>
</evidence>
<organism evidence="2 3">
    <name type="scientific">Didymodactylos carnosus</name>
    <dbReference type="NCBI Taxonomy" id="1234261"/>
    <lineage>
        <taxon>Eukaryota</taxon>
        <taxon>Metazoa</taxon>
        <taxon>Spiralia</taxon>
        <taxon>Gnathifera</taxon>
        <taxon>Rotifera</taxon>
        <taxon>Eurotatoria</taxon>
        <taxon>Bdelloidea</taxon>
        <taxon>Philodinida</taxon>
        <taxon>Philodinidae</taxon>
        <taxon>Didymodactylos</taxon>
    </lineage>
</organism>
<evidence type="ECO:0000313" key="1">
    <source>
        <dbReference type="EMBL" id="CAF0968486.1"/>
    </source>
</evidence>
<reference evidence="2" key="1">
    <citation type="submission" date="2021-02" db="EMBL/GenBank/DDBJ databases">
        <authorList>
            <person name="Nowell W R."/>
        </authorList>
    </citation>
    <scope>NUCLEOTIDE SEQUENCE</scope>
</reference>
<dbReference type="InterPro" id="IPR004244">
    <property type="entry name" value="Transposase_22"/>
</dbReference>
<dbReference type="PANTHER" id="PTHR11505">
    <property type="entry name" value="L1 TRANSPOSABLE ELEMENT-RELATED"/>
    <property type="match status" value="1"/>
</dbReference>
<proteinExistence type="predicted"/>
<dbReference type="AlphaFoldDB" id="A0A8S2IKY6"/>
<dbReference type="EMBL" id="CAJNOK010005319">
    <property type="protein sequence ID" value="CAF0968486.1"/>
    <property type="molecule type" value="Genomic_DNA"/>
</dbReference>
<dbReference type="Proteomes" id="UP000677228">
    <property type="component" value="Unassembled WGS sequence"/>
</dbReference>
<dbReference type="EMBL" id="CAJOBA010005325">
    <property type="protein sequence ID" value="CAF3740137.1"/>
    <property type="molecule type" value="Genomic_DNA"/>
</dbReference>
<protein>
    <submittedName>
        <fullName evidence="2">Uncharacterized protein</fullName>
    </submittedName>
</protein>
<evidence type="ECO:0000313" key="3">
    <source>
        <dbReference type="Proteomes" id="UP000682733"/>
    </source>
</evidence>
<accession>A0A8S2IKY6</accession>
<sequence>MHKRSTTSTKSSLRNLNNYGRLALHPSSLPAQLQEMMINKIKNDPSLQQQISDIVKSNDNNISIAAESIVSLFTPVFQTFSDRLTSIEDKVDDLERYNRTWCLRFHGFHEEKNENIAEKITSFTNKQLELKLSPAAIENCHRIGPFKNGHNRPIIVRYFSRPTRQEILRSTYRLKQKNSKIFIVEDLTKKTLALFHSARDSVEPSDRKRIVTRNDHVYCKQVDNSLRRITALDIVAKHQQQPPITSEIIRVCNTIYNIHDSVIMANNCQGSQQQEVSSQD</sequence>
<gene>
    <name evidence="1" type="ORF">OVA965_LOCUS12975</name>
    <name evidence="2" type="ORF">TMI583_LOCUS12979</name>
</gene>
<name>A0A8S2IKY6_9BILA</name>
<comment type="caution">
    <text evidence="2">The sequence shown here is derived from an EMBL/GenBank/DDBJ whole genome shotgun (WGS) entry which is preliminary data.</text>
</comment>
<dbReference type="Gene3D" id="3.30.70.1820">
    <property type="entry name" value="L1 transposable element, RRM domain"/>
    <property type="match status" value="1"/>
</dbReference>